<dbReference type="RefSeq" id="WP_259284334.1">
    <property type="nucleotide sequence ID" value="NZ_CP112866.1"/>
</dbReference>
<gene>
    <name evidence="1" type="ORF">OSC50_11065</name>
</gene>
<protein>
    <submittedName>
        <fullName evidence="1">Uncharacterized protein</fullName>
    </submittedName>
</protein>
<name>A0ABY6QLG9_9PSED</name>
<dbReference type="Proteomes" id="UP001164116">
    <property type="component" value="Chromosome"/>
</dbReference>
<keyword evidence="2" id="KW-1185">Reference proteome</keyword>
<proteinExistence type="predicted"/>
<sequence length="271" mass="30480">MSFREMVQAPRLRSVTQGSIFNHAKCQDFHTDVLGLFISARCDLAQNKQSRYIYIPLVKVKAWVDFYLIPKLFCEQRAALISAMQNILKQNNHQPSSVSVFGAEKAAELLQGTKAYSGYFQKLKELQRVDEMLESGVYDKTVLTPKSIRSKTDDLISNKIEGVFLIDNVVDYQNGDLSLGSYVAILSEPSSIQRPAALGIAEGLDHKLVLDHPLEYDCITPMDGEMSYVMCNVRSPYIELILQRFSALYSRIGVDDPSIEIKEKLAMEAAL</sequence>
<reference evidence="1" key="1">
    <citation type="submission" date="2022-11" db="EMBL/GenBank/DDBJ databases">
        <title>Taxonomic description of a new Pseudomonas species.</title>
        <authorList>
            <person name="Tambong J.T."/>
        </authorList>
    </citation>
    <scope>NUCLEOTIDE SEQUENCE</scope>
    <source>
        <strain evidence="1">S1Bt42</strain>
    </source>
</reference>
<accession>A0ABY6QLG9</accession>
<evidence type="ECO:0000313" key="1">
    <source>
        <dbReference type="EMBL" id="UZW20845.1"/>
    </source>
</evidence>
<organism evidence="1 2">
    <name type="scientific">Pseudomonas quebecensis</name>
    <dbReference type="NCBI Taxonomy" id="2995174"/>
    <lineage>
        <taxon>Bacteria</taxon>
        <taxon>Pseudomonadati</taxon>
        <taxon>Pseudomonadota</taxon>
        <taxon>Gammaproteobacteria</taxon>
        <taxon>Pseudomonadales</taxon>
        <taxon>Pseudomonadaceae</taxon>
        <taxon>Pseudomonas</taxon>
    </lineage>
</organism>
<evidence type="ECO:0000313" key="2">
    <source>
        <dbReference type="Proteomes" id="UP001164116"/>
    </source>
</evidence>
<dbReference type="EMBL" id="CP112866">
    <property type="protein sequence ID" value="UZW20845.1"/>
    <property type="molecule type" value="Genomic_DNA"/>
</dbReference>